<comment type="function">
    <text evidence="1">Catalyzes the reversible oxidation of 3-phospho-D-glycerate to 3-phosphonooxypyruvate, the first step of the phosphorylated L-serine biosynthesis pathway. Also catalyzes the reversible oxidation of 2-hydroxyglutarate to 2-oxoglutarate.</text>
</comment>
<dbReference type="Gene3D" id="3.40.50.720">
    <property type="entry name" value="NAD(P)-binding Rossmann-like Domain"/>
    <property type="match status" value="2"/>
</dbReference>
<gene>
    <name evidence="13" type="ORF">SAMN05444487_104144</name>
</gene>
<dbReference type="RefSeq" id="WP_091737481.1">
    <property type="nucleotide sequence ID" value="NZ_FNNQ01000004.1"/>
</dbReference>
<dbReference type="InterPro" id="IPR006139">
    <property type="entry name" value="D-isomer_2_OHA_DH_cat_dom"/>
</dbReference>
<dbReference type="InterPro" id="IPR045626">
    <property type="entry name" value="PGDH_ASB_dom"/>
</dbReference>
<dbReference type="InterPro" id="IPR045865">
    <property type="entry name" value="ACT-like_dom_sf"/>
</dbReference>
<keyword evidence="14" id="KW-1185">Reference proteome</keyword>
<keyword evidence="5 11" id="KW-0028">Amino-acid biosynthesis</keyword>
<organism evidence="13 14">
    <name type="scientific">Marininema mesophilum</name>
    <dbReference type="NCBI Taxonomy" id="1048340"/>
    <lineage>
        <taxon>Bacteria</taxon>
        <taxon>Bacillati</taxon>
        <taxon>Bacillota</taxon>
        <taxon>Bacilli</taxon>
        <taxon>Bacillales</taxon>
        <taxon>Thermoactinomycetaceae</taxon>
        <taxon>Marininema</taxon>
    </lineage>
</organism>
<dbReference type="UniPathway" id="UPA00135">
    <property type="reaction ID" value="UER00196"/>
</dbReference>
<evidence type="ECO:0000313" key="13">
    <source>
        <dbReference type="EMBL" id="SDW56970.1"/>
    </source>
</evidence>
<dbReference type="FunFam" id="3.30.70.260:FF:000008">
    <property type="entry name" value="D-3-phosphoglycerate dehydrogenase, chloroplastic"/>
    <property type="match status" value="1"/>
</dbReference>
<dbReference type="Gene3D" id="3.30.1330.90">
    <property type="entry name" value="D-3-phosphoglycerate dehydrogenase, domain 3"/>
    <property type="match status" value="1"/>
</dbReference>
<name>A0A1H2ULL7_9BACL</name>
<dbReference type="InterPro" id="IPR006140">
    <property type="entry name" value="D-isomer_DH_NAD-bd"/>
</dbReference>
<dbReference type="OrthoDB" id="9805416at2"/>
<protein>
    <recommendedName>
        <fullName evidence="4 11">D-3-phosphoglycerate dehydrogenase</fullName>
        <ecNumber evidence="11">1.1.1.95</ecNumber>
    </recommendedName>
</protein>
<comment type="catalytic activity">
    <reaction evidence="10 11">
        <text>(2R)-3-phosphoglycerate + NAD(+) = 3-phosphooxypyruvate + NADH + H(+)</text>
        <dbReference type="Rhea" id="RHEA:12641"/>
        <dbReference type="ChEBI" id="CHEBI:15378"/>
        <dbReference type="ChEBI" id="CHEBI:18110"/>
        <dbReference type="ChEBI" id="CHEBI:57540"/>
        <dbReference type="ChEBI" id="CHEBI:57945"/>
        <dbReference type="ChEBI" id="CHEBI:58272"/>
        <dbReference type="EC" id="1.1.1.95"/>
    </reaction>
</comment>
<dbReference type="SUPFAM" id="SSF52283">
    <property type="entry name" value="Formate/glycerate dehydrogenase catalytic domain-like"/>
    <property type="match status" value="1"/>
</dbReference>
<dbReference type="SUPFAM" id="SSF51735">
    <property type="entry name" value="NAD(P)-binding Rossmann-fold domains"/>
    <property type="match status" value="1"/>
</dbReference>
<dbReference type="InterPro" id="IPR029752">
    <property type="entry name" value="D-isomer_DH_CS1"/>
</dbReference>
<dbReference type="AlphaFoldDB" id="A0A1H2ULL7"/>
<dbReference type="GO" id="GO:0051287">
    <property type="term" value="F:NAD binding"/>
    <property type="evidence" value="ECO:0007669"/>
    <property type="project" value="UniProtKB-UniRule"/>
</dbReference>
<dbReference type="Pfam" id="PF01842">
    <property type="entry name" value="ACT"/>
    <property type="match status" value="1"/>
</dbReference>
<reference evidence="13 14" key="1">
    <citation type="submission" date="2016-10" db="EMBL/GenBank/DDBJ databases">
        <authorList>
            <person name="de Groot N.N."/>
        </authorList>
    </citation>
    <scope>NUCLEOTIDE SEQUENCE [LARGE SCALE GENOMIC DNA]</scope>
    <source>
        <strain evidence="13 14">DSM 45610</strain>
    </source>
</reference>
<dbReference type="NCBIfam" id="TIGR01327">
    <property type="entry name" value="PGDH"/>
    <property type="match status" value="1"/>
</dbReference>
<evidence type="ECO:0000256" key="8">
    <source>
        <dbReference type="ARBA" id="ARBA00023299"/>
    </source>
</evidence>
<evidence type="ECO:0000256" key="5">
    <source>
        <dbReference type="ARBA" id="ARBA00022605"/>
    </source>
</evidence>
<dbReference type="FunFam" id="3.30.1330.90:FF:000003">
    <property type="entry name" value="D-3-phosphoglycerate dehydrogenase"/>
    <property type="match status" value="1"/>
</dbReference>
<evidence type="ECO:0000313" key="14">
    <source>
        <dbReference type="Proteomes" id="UP000198534"/>
    </source>
</evidence>
<dbReference type="Pfam" id="PF02826">
    <property type="entry name" value="2-Hacid_dh_C"/>
    <property type="match status" value="1"/>
</dbReference>
<evidence type="ECO:0000256" key="6">
    <source>
        <dbReference type="ARBA" id="ARBA00023002"/>
    </source>
</evidence>
<comment type="catalytic activity">
    <reaction evidence="9">
        <text>(R)-2-hydroxyglutarate + NAD(+) = 2-oxoglutarate + NADH + H(+)</text>
        <dbReference type="Rhea" id="RHEA:49612"/>
        <dbReference type="ChEBI" id="CHEBI:15378"/>
        <dbReference type="ChEBI" id="CHEBI:15801"/>
        <dbReference type="ChEBI" id="CHEBI:16810"/>
        <dbReference type="ChEBI" id="CHEBI:57540"/>
        <dbReference type="ChEBI" id="CHEBI:57945"/>
        <dbReference type="EC" id="1.1.1.399"/>
    </reaction>
</comment>
<evidence type="ECO:0000256" key="3">
    <source>
        <dbReference type="ARBA" id="ARBA00005854"/>
    </source>
</evidence>
<evidence type="ECO:0000256" key="11">
    <source>
        <dbReference type="RuleBase" id="RU363003"/>
    </source>
</evidence>
<dbReference type="PANTHER" id="PTHR42789">
    <property type="entry name" value="D-ISOMER SPECIFIC 2-HYDROXYACID DEHYDROGENASE FAMILY PROTEIN (AFU_ORTHOLOGUE AFUA_6G10090)"/>
    <property type="match status" value="1"/>
</dbReference>
<dbReference type="SUPFAM" id="SSF143548">
    <property type="entry name" value="Serine metabolism enzymes domain"/>
    <property type="match status" value="1"/>
</dbReference>
<dbReference type="InterPro" id="IPR006236">
    <property type="entry name" value="PGDH"/>
</dbReference>
<evidence type="ECO:0000259" key="12">
    <source>
        <dbReference type="PROSITE" id="PS51671"/>
    </source>
</evidence>
<dbReference type="CDD" id="cd04902">
    <property type="entry name" value="ACT_3PGDH-xct"/>
    <property type="match status" value="1"/>
</dbReference>
<evidence type="ECO:0000256" key="2">
    <source>
        <dbReference type="ARBA" id="ARBA00005216"/>
    </source>
</evidence>
<dbReference type="PROSITE" id="PS00065">
    <property type="entry name" value="D_2_HYDROXYACID_DH_1"/>
    <property type="match status" value="1"/>
</dbReference>
<evidence type="ECO:0000256" key="4">
    <source>
        <dbReference type="ARBA" id="ARBA00021582"/>
    </source>
</evidence>
<feature type="domain" description="ACT" evidence="12">
    <location>
        <begin position="455"/>
        <end position="527"/>
    </location>
</feature>
<keyword evidence="8 11" id="KW-0718">Serine biosynthesis</keyword>
<dbReference type="InterPro" id="IPR002912">
    <property type="entry name" value="ACT_dom"/>
</dbReference>
<dbReference type="GO" id="GO:0006564">
    <property type="term" value="P:L-serine biosynthetic process"/>
    <property type="evidence" value="ECO:0007669"/>
    <property type="project" value="UniProtKB-UniRule"/>
</dbReference>
<comment type="pathway">
    <text evidence="2 11">Amino-acid biosynthesis; L-serine biosynthesis; L-serine from 3-phospho-D-glycerate: step 1/3.</text>
</comment>
<dbReference type="PANTHER" id="PTHR42789:SF1">
    <property type="entry name" value="D-ISOMER SPECIFIC 2-HYDROXYACID DEHYDROGENASE FAMILY PROTEIN (AFU_ORTHOLOGUE AFUA_6G10090)"/>
    <property type="match status" value="1"/>
</dbReference>
<dbReference type="InterPro" id="IPR036291">
    <property type="entry name" value="NAD(P)-bd_dom_sf"/>
</dbReference>
<evidence type="ECO:0000256" key="9">
    <source>
        <dbReference type="ARBA" id="ARBA00048126"/>
    </source>
</evidence>
<dbReference type="InterPro" id="IPR029009">
    <property type="entry name" value="ASB_dom_sf"/>
</dbReference>
<dbReference type="PROSITE" id="PS00670">
    <property type="entry name" value="D_2_HYDROXYACID_DH_2"/>
    <property type="match status" value="1"/>
</dbReference>
<dbReference type="FunFam" id="3.40.50.720:FF:000021">
    <property type="entry name" value="D-3-phosphoglycerate dehydrogenase"/>
    <property type="match status" value="1"/>
</dbReference>
<dbReference type="PROSITE" id="PS51671">
    <property type="entry name" value="ACT"/>
    <property type="match status" value="1"/>
</dbReference>
<keyword evidence="6 11" id="KW-0560">Oxidoreductase</keyword>
<evidence type="ECO:0000256" key="1">
    <source>
        <dbReference type="ARBA" id="ARBA00003800"/>
    </source>
</evidence>
<dbReference type="Proteomes" id="UP000198534">
    <property type="component" value="Unassembled WGS sequence"/>
</dbReference>
<dbReference type="Pfam" id="PF19304">
    <property type="entry name" value="PGDH_inter"/>
    <property type="match status" value="1"/>
</dbReference>
<dbReference type="EC" id="1.1.1.95" evidence="11"/>
<keyword evidence="7 11" id="KW-0520">NAD</keyword>
<proteinExistence type="inferred from homology"/>
<dbReference type="EMBL" id="FNNQ01000004">
    <property type="protein sequence ID" value="SDW56970.1"/>
    <property type="molecule type" value="Genomic_DNA"/>
</dbReference>
<dbReference type="InterPro" id="IPR029753">
    <property type="entry name" value="D-isomer_DH_CS"/>
</dbReference>
<dbReference type="CDD" id="cd12173">
    <property type="entry name" value="PGDH_4"/>
    <property type="match status" value="1"/>
</dbReference>
<accession>A0A1H2ULL7</accession>
<dbReference type="SUPFAM" id="SSF55021">
    <property type="entry name" value="ACT-like"/>
    <property type="match status" value="1"/>
</dbReference>
<dbReference type="Pfam" id="PF00389">
    <property type="entry name" value="2-Hacid_dh"/>
    <property type="match status" value="1"/>
</dbReference>
<evidence type="ECO:0000256" key="10">
    <source>
        <dbReference type="ARBA" id="ARBA00048731"/>
    </source>
</evidence>
<evidence type="ECO:0000256" key="7">
    <source>
        <dbReference type="ARBA" id="ARBA00023027"/>
    </source>
</evidence>
<sequence length="527" mass="57014">MLRVLITDPLSDQGIEQLTQAPDVEVIINTGLSPSELLEAIQDVDALLVRSQTKVSAEVIAAGKNLKAIGRAGVGVDNIDIPAATSNGVVVVNAPDGNTISTAEHTFAMLISMARNIPQGYRSTVQGEWNRKAFVGVELNHKTLGIVGLGRIGTELSKRAKAFNMNVLAFDPYLTEERAQKIGVTKATLDEVITSSDFITVHTPLTKETHHLIDAGAFQRMKDGVRILNCARGGIIHEGALYEAIQSGKVAGAALDVFEVEPPGEHPLLTLPQVTATPHLGASTREAQENVAIDVVAEILHILRDEPFKNAVNLPSIPPELVEKLQPYQILAEKLGHFASQTTHGALDELTITYSGELADWDTSPLTRIVLKGALSHYLSEINYVNAPHLAKERGVRVTEQKVSKAQGFTNLLTITIKTDAHHEHTIAGTLLNGFGPRIVKIDQYSVDLQPTGHQLLIHHHDRPGAIGRVGTILGERNVNIATMQVGRADIGGRAIMMLTVDKEVPKKLLEDLEELEEIQAVTAIDL</sequence>
<comment type="similarity">
    <text evidence="3 11">Belongs to the D-isomer specific 2-hydroxyacid dehydrogenase family.</text>
</comment>
<dbReference type="InterPro" id="IPR050857">
    <property type="entry name" value="D-2-hydroxyacid_DH"/>
</dbReference>
<dbReference type="GO" id="GO:0004617">
    <property type="term" value="F:phosphoglycerate dehydrogenase activity"/>
    <property type="evidence" value="ECO:0007669"/>
    <property type="project" value="UniProtKB-UniRule"/>
</dbReference>
<dbReference type="STRING" id="1048340.SAMN05444487_104144"/>
<dbReference type="Gene3D" id="3.30.70.260">
    <property type="match status" value="1"/>
</dbReference>